<name>A0AAD5NDD4_PARTN</name>
<feature type="compositionally biased region" description="Polar residues" evidence="1">
    <location>
        <begin position="64"/>
        <end position="73"/>
    </location>
</feature>
<dbReference type="AlphaFoldDB" id="A0AAD5NDD4"/>
<reference evidence="2" key="1">
    <citation type="submission" date="2021-06" db="EMBL/GenBank/DDBJ databases">
        <title>Parelaphostrongylus tenuis whole genome reference sequence.</title>
        <authorList>
            <person name="Garwood T.J."/>
            <person name="Larsen P.A."/>
            <person name="Fountain-Jones N.M."/>
            <person name="Garbe J.R."/>
            <person name="Macchietto M.G."/>
            <person name="Kania S.A."/>
            <person name="Gerhold R.W."/>
            <person name="Richards J.E."/>
            <person name="Wolf T.M."/>
        </authorList>
    </citation>
    <scope>NUCLEOTIDE SEQUENCE</scope>
    <source>
        <strain evidence="2">MNPRO001-30</strain>
        <tissue evidence="2">Meninges</tissue>
    </source>
</reference>
<evidence type="ECO:0000313" key="2">
    <source>
        <dbReference type="EMBL" id="KAJ1365219.1"/>
    </source>
</evidence>
<protein>
    <submittedName>
        <fullName evidence="2">Uncharacterized protein</fullName>
    </submittedName>
</protein>
<comment type="caution">
    <text evidence="2">The sequence shown here is derived from an EMBL/GenBank/DDBJ whole genome shotgun (WGS) entry which is preliminary data.</text>
</comment>
<gene>
    <name evidence="2" type="ORF">KIN20_025457</name>
</gene>
<accession>A0AAD5NDD4</accession>
<evidence type="ECO:0000313" key="3">
    <source>
        <dbReference type="Proteomes" id="UP001196413"/>
    </source>
</evidence>
<keyword evidence="3" id="KW-1185">Reference proteome</keyword>
<sequence length="73" mass="7904">MGRANLAISWIARLRPFMGRSLLIAGECWEEGAEVASNDSMEGETKCGAQERKSRTDETKASPCGSNLTEKAV</sequence>
<feature type="region of interest" description="Disordered" evidence="1">
    <location>
        <begin position="36"/>
        <end position="73"/>
    </location>
</feature>
<organism evidence="2 3">
    <name type="scientific">Parelaphostrongylus tenuis</name>
    <name type="common">Meningeal worm</name>
    <dbReference type="NCBI Taxonomy" id="148309"/>
    <lineage>
        <taxon>Eukaryota</taxon>
        <taxon>Metazoa</taxon>
        <taxon>Ecdysozoa</taxon>
        <taxon>Nematoda</taxon>
        <taxon>Chromadorea</taxon>
        <taxon>Rhabditida</taxon>
        <taxon>Rhabditina</taxon>
        <taxon>Rhabditomorpha</taxon>
        <taxon>Strongyloidea</taxon>
        <taxon>Metastrongylidae</taxon>
        <taxon>Parelaphostrongylus</taxon>
    </lineage>
</organism>
<evidence type="ECO:0000256" key="1">
    <source>
        <dbReference type="SAM" id="MobiDB-lite"/>
    </source>
</evidence>
<proteinExistence type="predicted"/>
<feature type="compositionally biased region" description="Basic and acidic residues" evidence="1">
    <location>
        <begin position="43"/>
        <end position="60"/>
    </location>
</feature>
<dbReference type="EMBL" id="JAHQIW010005195">
    <property type="protein sequence ID" value="KAJ1365219.1"/>
    <property type="molecule type" value="Genomic_DNA"/>
</dbReference>
<dbReference type="Proteomes" id="UP001196413">
    <property type="component" value="Unassembled WGS sequence"/>
</dbReference>